<dbReference type="RefSeq" id="WP_221233830.1">
    <property type="nucleotide sequence ID" value="NZ_JACIFF010000003.1"/>
</dbReference>
<keyword evidence="1" id="KW-0472">Membrane</keyword>
<proteinExistence type="predicted"/>
<keyword evidence="3" id="KW-0540">Nuclease</keyword>
<feature type="transmembrane region" description="Helical" evidence="1">
    <location>
        <begin position="56"/>
        <end position="79"/>
    </location>
</feature>
<keyword evidence="1" id="KW-1133">Transmembrane helix</keyword>
<evidence type="ECO:0000256" key="1">
    <source>
        <dbReference type="SAM" id="Phobius"/>
    </source>
</evidence>
<dbReference type="Pfam" id="PF03372">
    <property type="entry name" value="Exo_endo_phos"/>
    <property type="match status" value="1"/>
</dbReference>
<sequence>MVLSTVLIVCGLLSLIHDVSYWYSKILDFPRVQYLIGSLVCLGLFSLLNQRWKLPAIALALGLLASIGIQSAFILPYYLGDRPVAEANAGGEASVGIMIANVLISNRSSEPFLEMVRARDPDMLLVMEVNDWWMEQLAPLDRDYAHVIEFPTDNAYGMALYSKFPLDESQIKFFNHDDVPSIHAGVALPSGRKFRFHGMHPVAPVPSKEYPDNRGEKEVALGKVAAMVAQDSLPAIVAGDLNDVSWSNTARLFEQESKLNNVRLGRGLYNSFDATSPFLRWPLDHYFVHGDFSLLKLERLPKFGSDHFPMYAEFVLK</sequence>
<keyword evidence="3" id="KW-0378">Hydrolase</keyword>
<dbReference type="AlphaFoldDB" id="A0A840E0Y4"/>
<feature type="transmembrane region" description="Helical" evidence="1">
    <location>
        <begin position="32"/>
        <end position="49"/>
    </location>
</feature>
<keyword evidence="1" id="KW-0812">Transmembrane</keyword>
<dbReference type="InterPro" id="IPR005135">
    <property type="entry name" value="Endo/exonuclease/phosphatase"/>
</dbReference>
<dbReference type="InterPro" id="IPR036691">
    <property type="entry name" value="Endo/exonu/phosph_ase_sf"/>
</dbReference>
<comment type="caution">
    <text evidence="3">The sequence shown here is derived from an EMBL/GenBank/DDBJ whole genome shotgun (WGS) entry which is preliminary data.</text>
</comment>
<dbReference type="Gene3D" id="3.60.10.10">
    <property type="entry name" value="Endonuclease/exonuclease/phosphatase"/>
    <property type="match status" value="1"/>
</dbReference>
<evidence type="ECO:0000313" key="4">
    <source>
        <dbReference type="Proteomes" id="UP000576209"/>
    </source>
</evidence>
<reference evidence="3 4" key="1">
    <citation type="submission" date="2020-08" db="EMBL/GenBank/DDBJ databases">
        <title>Genomic Encyclopedia of Type Strains, Phase IV (KMG-IV): sequencing the most valuable type-strain genomes for metagenomic binning, comparative biology and taxonomic classification.</title>
        <authorList>
            <person name="Goeker M."/>
        </authorList>
    </citation>
    <scope>NUCLEOTIDE SEQUENCE [LARGE SCALE GENOMIC DNA]</scope>
    <source>
        <strain evidence="3 4">DSM 105137</strain>
    </source>
</reference>
<keyword evidence="3" id="KW-0269">Exonuclease</keyword>
<keyword evidence="4" id="KW-1185">Reference proteome</keyword>
<dbReference type="GO" id="GO:0004519">
    <property type="term" value="F:endonuclease activity"/>
    <property type="evidence" value="ECO:0007669"/>
    <property type="project" value="UniProtKB-KW"/>
</dbReference>
<name>A0A840E0Y4_9BACT</name>
<dbReference type="EMBL" id="JACIFF010000003">
    <property type="protein sequence ID" value="MBB4078790.1"/>
    <property type="molecule type" value="Genomic_DNA"/>
</dbReference>
<dbReference type="SUPFAM" id="SSF56219">
    <property type="entry name" value="DNase I-like"/>
    <property type="match status" value="1"/>
</dbReference>
<dbReference type="GO" id="GO:0004527">
    <property type="term" value="F:exonuclease activity"/>
    <property type="evidence" value="ECO:0007669"/>
    <property type="project" value="UniProtKB-KW"/>
</dbReference>
<gene>
    <name evidence="3" type="ORF">GGR28_001407</name>
</gene>
<accession>A0A840E0Y4</accession>
<evidence type="ECO:0000313" key="3">
    <source>
        <dbReference type="EMBL" id="MBB4078790.1"/>
    </source>
</evidence>
<feature type="domain" description="Endonuclease/exonuclease/phosphatase" evidence="2">
    <location>
        <begin position="101"/>
        <end position="307"/>
    </location>
</feature>
<evidence type="ECO:0000259" key="2">
    <source>
        <dbReference type="Pfam" id="PF03372"/>
    </source>
</evidence>
<organism evidence="3 4">
    <name type="scientific">Neolewinella aquimaris</name>
    <dbReference type="NCBI Taxonomy" id="1835722"/>
    <lineage>
        <taxon>Bacteria</taxon>
        <taxon>Pseudomonadati</taxon>
        <taxon>Bacteroidota</taxon>
        <taxon>Saprospiria</taxon>
        <taxon>Saprospirales</taxon>
        <taxon>Lewinellaceae</taxon>
        <taxon>Neolewinella</taxon>
    </lineage>
</organism>
<keyword evidence="3" id="KW-0255">Endonuclease</keyword>
<protein>
    <submittedName>
        <fullName evidence="3">Endonuclease/exonuclease/phosphatase (EEP) superfamily protein YafD</fullName>
    </submittedName>
</protein>
<dbReference type="Proteomes" id="UP000576209">
    <property type="component" value="Unassembled WGS sequence"/>
</dbReference>